<comment type="catalytic activity">
    <reaction evidence="8 9">
        <text>N-acetyl-L-glutamate + ATP = N-acetyl-L-glutamyl 5-phosphate + ADP</text>
        <dbReference type="Rhea" id="RHEA:14629"/>
        <dbReference type="ChEBI" id="CHEBI:30616"/>
        <dbReference type="ChEBI" id="CHEBI:44337"/>
        <dbReference type="ChEBI" id="CHEBI:57936"/>
        <dbReference type="ChEBI" id="CHEBI:456216"/>
        <dbReference type="EC" id="2.7.2.8"/>
    </reaction>
</comment>
<accession>A0ABY3MW29</accession>
<feature type="binding site" evidence="9">
    <location>
        <position position="75"/>
    </location>
    <ligand>
        <name>substrate</name>
    </ligand>
</feature>
<evidence type="ECO:0000313" key="11">
    <source>
        <dbReference type="EMBL" id="TYK65257.1"/>
    </source>
</evidence>
<evidence type="ECO:0000256" key="8">
    <source>
        <dbReference type="ARBA" id="ARBA00048141"/>
    </source>
</evidence>
<proteinExistence type="inferred from homology"/>
<keyword evidence="3 9" id="KW-0028">Amino-acid biosynthesis</keyword>
<dbReference type="NCBIfam" id="TIGR00761">
    <property type="entry name" value="argB"/>
    <property type="match status" value="1"/>
</dbReference>
<feature type="site" description="Transition state stabilizer" evidence="9">
    <location>
        <position position="226"/>
    </location>
</feature>
<keyword evidence="4 9" id="KW-0808">Transferase</keyword>
<dbReference type="GO" id="GO:0003991">
    <property type="term" value="F:acetylglutamate kinase activity"/>
    <property type="evidence" value="ECO:0007669"/>
    <property type="project" value="UniProtKB-EC"/>
</dbReference>
<dbReference type="PIRSF" id="PIRSF000728">
    <property type="entry name" value="NAGK"/>
    <property type="match status" value="1"/>
</dbReference>
<dbReference type="Gene3D" id="3.40.1160.10">
    <property type="entry name" value="Acetylglutamate kinase-like"/>
    <property type="match status" value="1"/>
</dbReference>
<name>A0ABY3MW29_9GAMM</name>
<dbReference type="SUPFAM" id="SSF53633">
    <property type="entry name" value="Carbamate kinase-like"/>
    <property type="match status" value="1"/>
</dbReference>
<feature type="binding site" evidence="9">
    <location>
        <position position="167"/>
    </location>
    <ligand>
        <name>substrate</name>
    </ligand>
</feature>
<keyword evidence="9" id="KW-0963">Cytoplasm</keyword>
<evidence type="ECO:0000256" key="2">
    <source>
        <dbReference type="ARBA" id="ARBA00022571"/>
    </source>
</evidence>
<evidence type="ECO:0000256" key="5">
    <source>
        <dbReference type="ARBA" id="ARBA00022741"/>
    </source>
</evidence>
<comment type="caution">
    <text evidence="11">The sequence shown here is derived from an EMBL/GenBank/DDBJ whole genome shotgun (WGS) entry which is preliminary data.</text>
</comment>
<organism evidence="11 12">
    <name type="scientific">Colwellia echini</name>
    <dbReference type="NCBI Taxonomy" id="1982103"/>
    <lineage>
        <taxon>Bacteria</taxon>
        <taxon>Pseudomonadati</taxon>
        <taxon>Pseudomonadota</taxon>
        <taxon>Gammaproteobacteria</taxon>
        <taxon>Alteromonadales</taxon>
        <taxon>Colwelliaceae</taxon>
        <taxon>Colwellia</taxon>
    </lineage>
</organism>
<evidence type="ECO:0000313" key="12">
    <source>
        <dbReference type="Proteomes" id="UP000815846"/>
    </source>
</evidence>
<comment type="similarity">
    <text evidence="9">Belongs to the acetylglutamate kinase family. ArgB subfamily.</text>
</comment>
<dbReference type="InterPro" id="IPR037528">
    <property type="entry name" value="ArgB"/>
</dbReference>
<evidence type="ECO:0000256" key="7">
    <source>
        <dbReference type="ARBA" id="ARBA00022840"/>
    </source>
</evidence>
<evidence type="ECO:0000256" key="9">
    <source>
        <dbReference type="HAMAP-Rule" id="MF_00082"/>
    </source>
</evidence>
<reference evidence="11 12" key="1">
    <citation type="submission" date="2019-08" db="EMBL/GenBank/DDBJ databases">
        <title>Microbe sample from Colwellia echini.</title>
        <authorList>
            <person name="Christiansen L."/>
            <person name="Pathiraja D."/>
            <person name="Schultz-Johansen M."/>
            <person name="Choi I.-G."/>
            <person name="Stougaard P."/>
        </authorList>
    </citation>
    <scope>NUCLEOTIDE SEQUENCE [LARGE SCALE GENOMIC DNA]</scope>
    <source>
        <strain evidence="11 12">A3</strain>
    </source>
</reference>
<sequence length="268" mass="27677">MSNSFSTQEVEQIVKPLVIKIGGAILEKESALSALLAVIATLKDKQVVLVHGGGCVVDEMLAQAGFTTEKKHGLRVTPKTQIPLISGALAGTVNKSIVATANSMSLTAVGLSLNDGEMISCTLSTQDLGQVGIPQPKNSKLLNALLQCEFLPVISSIGALDNGDLVNVNADDAAVAICQLLNAQLLLLTDVNGVKGADGEYLTSLNGEEADKLIEQGVIAGGMTAKVNAALQAAQQLGRSIAVASWQSPEQITQLLDGQGIGTQIQPS</sequence>
<dbReference type="PANTHER" id="PTHR23342:SF0">
    <property type="entry name" value="N-ACETYLGLUTAMATE SYNTHASE, MITOCHONDRIAL"/>
    <property type="match status" value="1"/>
</dbReference>
<gene>
    <name evidence="9 11" type="primary">argB</name>
    <name evidence="11" type="ORF">CWS31_011390</name>
</gene>
<dbReference type="EC" id="2.7.2.8" evidence="9"/>
<dbReference type="PRINTS" id="PR00474">
    <property type="entry name" value="GLU5KINASE"/>
</dbReference>
<evidence type="ECO:0000256" key="4">
    <source>
        <dbReference type="ARBA" id="ARBA00022679"/>
    </source>
</evidence>
<evidence type="ECO:0000256" key="6">
    <source>
        <dbReference type="ARBA" id="ARBA00022777"/>
    </source>
</evidence>
<comment type="pathway">
    <text evidence="1 9">Amino-acid biosynthesis; L-arginine biosynthesis; N(2)-acetyl-L-ornithine from L-glutamate: step 2/4.</text>
</comment>
<dbReference type="InterPro" id="IPR036393">
    <property type="entry name" value="AceGlu_kinase-like_sf"/>
</dbReference>
<feature type="site" description="Transition state stabilizer" evidence="9">
    <location>
        <position position="20"/>
    </location>
</feature>
<keyword evidence="7 9" id="KW-0067">ATP-binding</keyword>
<protein>
    <recommendedName>
        <fullName evidence="9">Acetylglutamate kinase</fullName>
        <ecNumber evidence="9">2.7.2.8</ecNumber>
    </recommendedName>
    <alternativeName>
        <fullName evidence="9">N-acetyl-L-glutamate 5-phosphotransferase</fullName>
    </alternativeName>
    <alternativeName>
        <fullName evidence="9">NAG kinase</fullName>
        <shortName evidence="9">NAGK</shortName>
    </alternativeName>
</protein>
<evidence type="ECO:0000256" key="3">
    <source>
        <dbReference type="ARBA" id="ARBA00022605"/>
    </source>
</evidence>
<dbReference type="HAMAP" id="MF_00082">
    <property type="entry name" value="ArgB"/>
    <property type="match status" value="1"/>
</dbReference>
<dbReference type="EMBL" id="PJAI02000012">
    <property type="protein sequence ID" value="TYK65257.1"/>
    <property type="molecule type" value="Genomic_DNA"/>
</dbReference>
<dbReference type="Proteomes" id="UP000815846">
    <property type="component" value="Unassembled WGS sequence"/>
</dbReference>
<dbReference type="InterPro" id="IPR004662">
    <property type="entry name" value="AcgluKinase_fam"/>
</dbReference>
<dbReference type="PANTHER" id="PTHR23342">
    <property type="entry name" value="N-ACETYLGLUTAMATE SYNTHASE"/>
    <property type="match status" value="1"/>
</dbReference>
<dbReference type="Pfam" id="PF00696">
    <property type="entry name" value="AA_kinase"/>
    <property type="match status" value="1"/>
</dbReference>
<comment type="subcellular location">
    <subcellularLocation>
        <location evidence="9">Cytoplasm</location>
    </subcellularLocation>
</comment>
<keyword evidence="2 9" id="KW-0055">Arginine biosynthesis</keyword>
<keyword evidence="6 9" id="KW-0418">Kinase</keyword>
<keyword evidence="12" id="KW-1185">Reference proteome</keyword>
<evidence type="ECO:0000256" key="1">
    <source>
        <dbReference type="ARBA" id="ARBA00004828"/>
    </source>
</evidence>
<evidence type="ECO:0000259" key="10">
    <source>
        <dbReference type="Pfam" id="PF00696"/>
    </source>
</evidence>
<comment type="function">
    <text evidence="9">Catalyzes the ATP-dependent phosphorylation of N-acetyl-L-glutamate.</text>
</comment>
<dbReference type="RefSeq" id="WP_101345647.1">
    <property type="nucleotide sequence ID" value="NZ_PJAI02000012.1"/>
</dbReference>
<keyword evidence="5 9" id="KW-0547">Nucleotide-binding</keyword>
<feature type="binding site" evidence="9">
    <location>
        <begin position="53"/>
        <end position="54"/>
    </location>
    <ligand>
        <name>substrate</name>
    </ligand>
</feature>
<dbReference type="InterPro" id="IPR001048">
    <property type="entry name" value="Asp/Glu/Uridylate_kinase"/>
</dbReference>
<dbReference type="InterPro" id="IPR001057">
    <property type="entry name" value="Glu/AcGlu_kinase"/>
</dbReference>
<feature type="domain" description="Aspartate/glutamate/uridylate kinase" evidence="10">
    <location>
        <begin position="16"/>
        <end position="244"/>
    </location>
</feature>